<comment type="caution">
    <text evidence="1">The sequence shown here is derived from an EMBL/GenBank/DDBJ whole genome shotgun (WGS) entry which is preliminary data.</text>
</comment>
<dbReference type="EMBL" id="MFJZ01000029">
    <property type="protein sequence ID" value="OGG30157.1"/>
    <property type="molecule type" value="Genomic_DNA"/>
</dbReference>
<dbReference type="Proteomes" id="UP000176409">
    <property type="component" value="Unassembled WGS sequence"/>
</dbReference>
<dbReference type="PROSITE" id="PS51257">
    <property type="entry name" value="PROKAR_LIPOPROTEIN"/>
    <property type="match status" value="1"/>
</dbReference>
<organism evidence="1 2">
    <name type="scientific">Candidatus Gottesmanbacteria bacterium RIFCSPLOWO2_01_FULL_49_10</name>
    <dbReference type="NCBI Taxonomy" id="1798396"/>
    <lineage>
        <taxon>Bacteria</taxon>
        <taxon>Candidatus Gottesmaniibacteriota</taxon>
    </lineage>
</organism>
<gene>
    <name evidence="1" type="ORF">A2973_04615</name>
</gene>
<name>A0A1F6B0R5_9BACT</name>
<dbReference type="AlphaFoldDB" id="A0A1F6B0R5"/>
<sequence>MFKEGSIFPSASRAILAAAVGLSACAPRFTPSGGSPDGSTCRDRWSPAQLFLHPEGIVDQYNQPEGVVVSAENPETGRWGLLVLYPGGGEFIRVPLDDPDQVTWAYDDENNAVTVTLFIYQNVRTNPRTGSRDGNGIFCLAAMRKEQDLPPDPFENWWPMDLYPPAIAWDSNIWHPDVIRYDVDVSPAQVSRLPLTSTPDS</sequence>
<proteinExistence type="predicted"/>
<protein>
    <submittedName>
        <fullName evidence="1">Uncharacterized protein</fullName>
    </submittedName>
</protein>
<accession>A0A1F6B0R5</accession>
<evidence type="ECO:0000313" key="1">
    <source>
        <dbReference type="EMBL" id="OGG30157.1"/>
    </source>
</evidence>
<evidence type="ECO:0000313" key="2">
    <source>
        <dbReference type="Proteomes" id="UP000176409"/>
    </source>
</evidence>
<reference evidence="1 2" key="1">
    <citation type="journal article" date="2016" name="Nat. Commun.">
        <title>Thousands of microbial genomes shed light on interconnected biogeochemical processes in an aquifer system.</title>
        <authorList>
            <person name="Anantharaman K."/>
            <person name="Brown C.T."/>
            <person name="Hug L.A."/>
            <person name="Sharon I."/>
            <person name="Castelle C.J."/>
            <person name="Probst A.J."/>
            <person name="Thomas B.C."/>
            <person name="Singh A."/>
            <person name="Wilkins M.J."/>
            <person name="Karaoz U."/>
            <person name="Brodie E.L."/>
            <person name="Williams K.H."/>
            <person name="Hubbard S.S."/>
            <person name="Banfield J.F."/>
        </authorList>
    </citation>
    <scope>NUCLEOTIDE SEQUENCE [LARGE SCALE GENOMIC DNA]</scope>
</reference>